<accession>A0A6B1F3Q2</accession>
<dbReference type="HAMAP" id="MF_00061">
    <property type="entry name" value="IspE"/>
    <property type="match status" value="1"/>
</dbReference>
<evidence type="ECO:0000256" key="8">
    <source>
        <dbReference type="ARBA" id="ARBA00032554"/>
    </source>
</evidence>
<sequence>MTCLKLESPAKVNLHLALLGLREDGFHELAMVMQAIDFCDELTLEPHSGLQLHCEGLELANDHTNLVMRAARLLQKAFPERQLGARIHLRKRIPLKAGLGGGSSNAAATLMGLNQLWALGLAAKELKVYGAKLGSDVPFFIAGGTQLCFGRGERLEPVAKPPGGAVLLNKRMDISVTTAWAYGICREELARNYLKREQAFCSARQALRRGDMVAALNRGDMATTGHLLCNQMEEVVAAQIPAVRQNLELLRQTPDCCGVSMSGSGPSVFALFATVEAAQAAHQSLAGRLKANEIQAWVCGLREDGVRFCRDTGPETGTLP</sequence>
<evidence type="ECO:0000256" key="3">
    <source>
        <dbReference type="ARBA" id="ARBA00017473"/>
    </source>
</evidence>
<evidence type="ECO:0000259" key="11">
    <source>
        <dbReference type="Pfam" id="PF08544"/>
    </source>
</evidence>
<dbReference type="UniPathway" id="UPA00056">
    <property type="reaction ID" value="UER00094"/>
</dbReference>
<dbReference type="AlphaFoldDB" id="A0A6B1F3Q2"/>
<reference evidence="12" key="1">
    <citation type="submission" date="2019-09" db="EMBL/GenBank/DDBJ databases">
        <title>Characterisation of the sponge microbiome using genome-centric metagenomics.</title>
        <authorList>
            <person name="Engelberts J.P."/>
            <person name="Robbins S.J."/>
            <person name="De Goeij J.M."/>
            <person name="Aranda M."/>
            <person name="Bell S.C."/>
            <person name="Webster N.S."/>
        </authorList>
    </citation>
    <scope>NUCLEOTIDE SEQUENCE</scope>
    <source>
        <strain evidence="12">SB0676_bin_10</strain>
    </source>
</reference>
<evidence type="ECO:0000256" key="9">
    <source>
        <dbReference type="HAMAP-Rule" id="MF_00061"/>
    </source>
</evidence>
<feature type="domain" description="GHMP kinase C-terminal" evidence="11">
    <location>
        <begin position="212"/>
        <end position="285"/>
    </location>
</feature>
<evidence type="ECO:0000259" key="10">
    <source>
        <dbReference type="Pfam" id="PF00288"/>
    </source>
</evidence>
<keyword evidence="4 9" id="KW-0808">Transferase</keyword>
<name>A0A6B1F3Q2_9SYNE</name>
<dbReference type="Gene3D" id="3.30.70.890">
    <property type="entry name" value="GHMP kinase, C-terminal domain"/>
    <property type="match status" value="1"/>
</dbReference>
<evidence type="ECO:0000256" key="6">
    <source>
        <dbReference type="ARBA" id="ARBA00022777"/>
    </source>
</evidence>
<dbReference type="Pfam" id="PF08544">
    <property type="entry name" value="GHMP_kinases_C"/>
    <property type="match status" value="1"/>
</dbReference>
<dbReference type="SUPFAM" id="SSF55060">
    <property type="entry name" value="GHMP Kinase, C-terminal domain"/>
    <property type="match status" value="1"/>
</dbReference>
<evidence type="ECO:0000256" key="2">
    <source>
        <dbReference type="ARBA" id="ARBA00012052"/>
    </source>
</evidence>
<keyword evidence="6 9" id="KW-0418">Kinase</keyword>
<comment type="function">
    <text evidence="9">Catalyzes the phosphorylation of the position 2 hydroxy group of 4-diphosphocytidyl-2C-methyl-D-erythritol.</text>
</comment>
<proteinExistence type="inferred from homology"/>
<dbReference type="InterPro" id="IPR013750">
    <property type="entry name" value="GHMP_kinase_C_dom"/>
</dbReference>
<dbReference type="InterPro" id="IPR020568">
    <property type="entry name" value="Ribosomal_Su5_D2-typ_SF"/>
</dbReference>
<keyword evidence="9" id="KW-0414">Isoprene biosynthesis</keyword>
<comment type="catalytic activity">
    <reaction evidence="9">
        <text>4-CDP-2-C-methyl-D-erythritol + ATP = 4-CDP-2-C-methyl-D-erythritol 2-phosphate + ADP + H(+)</text>
        <dbReference type="Rhea" id="RHEA:18437"/>
        <dbReference type="ChEBI" id="CHEBI:15378"/>
        <dbReference type="ChEBI" id="CHEBI:30616"/>
        <dbReference type="ChEBI" id="CHEBI:57823"/>
        <dbReference type="ChEBI" id="CHEBI:57919"/>
        <dbReference type="ChEBI" id="CHEBI:456216"/>
        <dbReference type="EC" id="2.7.1.148"/>
    </reaction>
</comment>
<dbReference type="EC" id="2.7.1.148" evidence="2 9"/>
<dbReference type="InterPro" id="IPR006204">
    <property type="entry name" value="GHMP_kinase_N_dom"/>
</dbReference>
<evidence type="ECO:0000313" key="12">
    <source>
        <dbReference type="EMBL" id="MYG37611.1"/>
    </source>
</evidence>
<comment type="similarity">
    <text evidence="1 9">Belongs to the GHMP kinase family. IspE subfamily.</text>
</comment>
<dbReference type="GO" id="GO:0019288">
    <property type="term" value="P:isopentenyl diphosphate biosynthetic process, methylerythritol 4-phosphate pathway"/>
    <property type="evidence" value="ECO:0007669"/>
    <property type="project" value="UniProtKB-UniRule"/>
</dbReference>
<keyword evidence="7 9" id="KW-0067">ATP-binding</keyword>
<evidence type="ECO:0000256" key="1">
    <source>
        <dbReference type="ARBA" id="ARBA00009684"/>
    </source>
</evidence>
<organism evidence="12">
    <name type="scientific">Synechococcus sp. SB0676_bin_10</name>
    <dbReference type="NCBI Taxonomy" id="2604869"/>
    <lineage>
        <taxon>Bacteria</taxon>
        <taxon>Bacillati</taxon>
        <taxon>Cyanobacteriota</taxon>
        <taxon>Cyanophyceae</taxon>
        <taxon>Synechococcales</taxon>
        <taxon>Synechococcaceae</taxon>
        <taxon>Synechococcus</taxon>
    </lineage>
</organism>
<feature type="active site" evidence="9">
    <location>
        <position position="11"/>
    </location>
</feature>
<dbReference type="PIRSF" id="PIRSF010376">
    <property type="entry name" value="IspE"/>
    <property type="match status" value="1"/>
</dbReference>
<feature type="binding site" evidence="9">
    <location>
        <begin position="94"/>
        <end position="104"/>
    </location>
    <ligand>
        <name>ATP</name>
        <dbReference type="ChEBI" id="CHEBI:30616"/>
    </ligand>
</feature>
<evidence type="ECO:0000256" key="4">
    <source>
        <dbReference type="ARBA" id="ARBA00022679"/>
    </source>
</evidence>
<dbReference type="Pfam" id="PF00288">
    <property type="entry name" value="GHMP_kinases_N"/>
    <property type="match status" value="1"/>
</dbReference>
<dbReference type="GO" id="GO:0005524">
    <property type="term" value="F:ATP binding"/>
    <property type="evidence" value="ECO:0007669"/>
    <property type="project" value="UniProtKB-UniRule"/>
</dbReference>
<dbReference type="InterPro" id="IPR036554">
    <property type="entry name" value="GHMP_kinase_C_sf"/>
</dbReference>
<dbReference type="GO" id="GO:0050515">
    <property type="term" value="F:4-(cytidine 5'-diphospho)-2-C-methyl-D-erythritol kinase activity"/>
    <property type="evidence" value="ECO:0007669"/>
    <property type="project" value="UniProtKB-UniRule"/>
</dbReference>
<comment type="caution">
    <text evidence="12">The sequence shown here is derived from an EMBL/GenBank/DDBJ whole genome shotgun (WGS) entry which is preliminary data.</text>
</comment>
<dbReference type="PANTHER" id="PTHR43527">
    <property type="entry name" value="4-DIPHOSPHOCYTIDYL-2-C-METHYL-D-ERYTHRITOL KINASE, CHLOROPLASTIC"/>
    <property type="match status" value="1"/>
</dbReference>
<keyword evidence="5 9" id="KW-0547">Nucleotide-binding</keyword>
<feature type="domain" description="GHMP kinase N-terminal" evidence="10">
    <location>
        <begin position="65"/>
        <end position="144"/>
    </location>
</feature>
<evidence type="ECO:0000256" key="7">
    <source>
        <dbReference type="ARBA" id="ARBA00022840"/>
    </source>
</evidence>
<dbReference type="SUPFAM" id="SSF54211">
    <property type="entry name" value="Ribosomal protein S5 domain 2-like"/>
    <property type="match status" value="1"/>
</dbReference>
<gene>
    <name evidence="9" type="primary">ispE</name>
    <name evidence="12" type="ORF">F4162_01010</name>
</gene>
<dbReference type="GO" id="GO:0016114">
    <property type="term" value="P:terpenoid biosynthetic process"/>
    <property type="evidence" value="ECO:0007669"/>
    <property type="project" value="UniProtKB-UniRule"/>
</dbReference>
<dbReference type="InterPro" id="IPR004424">
    <property type="entry name" value="IspE"/>
</dbReference>
<dbReference type="EMBL" id="VYDO01000041">
    <property type="protein sequence ID" value="MYG37611.1"/>
    <property type="molecule type" value="Genomic_DNA"/>
</dbReference>
<dbReference type="NCBIfam" id="TIGR00154">
    <property type="entry name" value="ispE"/>
    <property type="match status" value="1"/>
</dbReference>
<dbReference type="Gene3D" id="3.30.230.10">
    <property type="match status" value="1"/>
</dbReference>
<feature type="active site" evidence="9">
    <location>
        <position position="136"/>
    </location>
</feature>
<comment type="pathway">
    <text evidence="9">Isoprenoid biosynthesis; isopentenyl diphosphate biosynthesis via DXP pathway; isopentenyl diphosphate from 1-deoxy-D-xylulose 5-phosphate: step 3/6.</text>
</comment>
<protein>
    <recommendedName>
        <fullName evidence="3 9">4-diphosphocytidyl-2-C-methyl-D-erythritol kinase</fullName>
        <shortName evidence="9">CMK</shortName>
        <ecNumber evidence="2 9">2.7.1.148</ecNumber>
    </recommendedName>
    <alternativeName>
        <fullName evidence="8 9">4-(cytidine-5'-diphospho)-2-C-methyl-D-erythritol kinase</fullName>
    </alternativeName>
</protein>
<dbReference type="PANTHER" id="PTHR43527:SF2">
    <property type="entry name" value="4-DIPHOSPHOCYTIDYL-2-C-METHYL-D-ERYTHRITOL KINASE, CHLOROPLASTIC"/>
    <property type="match status" value="1"/>
</dbReference>
<dbReference type="InterPro" id="IPR014721">
    <property type="entry name" value="Ribsml_uS5_D2-typ_fold_subgr"/>
</dbReference>
<evidence type="ECO:0000256" key="5">
    <source>
        <dbReference type="ARBA" id="ARBA00022741"/>
    </source>
</evidence>